<evidence type="ECO:0008006" key="3">
    <source>
        <dbReference type="Google" id="ProtNLM"/>
    </source>
</evidence>
<dbReference type="InterPro" id="IPR011990">
    <property type="entry name" value="TPR-like_helical_dom_sf"/>
</dbReference>
<proteinExistence type="predicted"/>
<accession>A0A4R9JZ20</accession>
<dbReference type="Pfam" id="PF13174">
    <property type="entry name" value="TPR_6"/>
    <property type="match status" value="1"/>
</dbReference>
<dbReference type="OrthoDB" id="344838at2"/>
<organism evidence="1 2">
    <name type="scientific">Leptospira ognonensis</name>
    <dbReference type="NCBI Taxonomy" id="2484945"/>
    <lineage>
        <taxon>Bacteria</taxon>
        <taxon>Pseudomonadati</taxon>
        <taxon>Spirochaetota</taxon>
        <taxon>Spirochaetia</taxon>
        <taxon>Leptospirales</taxon>
        <taxon>Leptospiraceae</taxon>
        <taxon>Leptospira</taxon>
    </lineage>
</organism>
<keyword evidence="2" id="KW-1185">Reference proteome</keyword>
<sequence length="523" mass="59780">MRKFLFFLIFILLFCFFGLASQAIVGVKLQELRFGILRDQLMNYELSSQTLRERLKQMFLSKDDYLQEVKVNVLESGIMNSETKGIDLEMGWQDKFGLAVINTVRTLNFKPFLELEEQQKTIIRLQFAFYMERTRKFSIASKKYEELEDILQGSLADEHAFTLLHHGYCLVMMGERDRAFVKLRKAIDYFPGTHYAENAELLISFLVESDKRKLEFENLNKNPEERVLSSFQAGDYESTLKTLESIPILTKDQSYIKARSMEELGRTSNAVKEYIQLVKQQSNKEVAIRANRRLLLIGNFYQENKSLAEFSKSEATRLGDTKAVANIEEGKSLVLKPIIIEKILKAETSNVGSEESKELAEIKDSLKDSLLESKQETQKLISVVAEEKIPLVKEDRQILLNEKKIQETPVKETAILPIKKEEPVLTKLQVKMKDGRLVLCDTLISDGTIANLALGTFKLSIPLEMIAEIQTNKSNSMLQIETEEGTKVESLQLTRTESGIWNTKSNQVEGEIKDSNLKSIGVQ</sequence>
<dbReference type="Proteomes" id="UP000297693">
    <property type="component" value="Unassembled WGS sequence"/>
</dbReference>
<name>A0A4R9JZ20_9LEPT</name>
<evidence type="ECO:0000313" key="1">
    <source>
        <dbReference type="EMBL" id="TGL57471.1"/>
    </source>
</evidence>
<reference evidence="1" key="1">
    <citation type="journal article" date="2019" name="PLoS Negl. Trop. Dis.">
        <title>Revisiting the worldwide diversity of Leptospira species in the environment.</title>
        <authorList>
            <person name="Vincent A.T."/>
            <person name="Schiettekatte O."/>
            <person name="Bourhy P."/>
            <person name="Veyrier F.J."/>
            <person name="Picardeau M."/>
        </authorList>
    </citation>
    <scope>NUCLEOTIDE SEQUENCE [LARGE SCALE GENOMIC DNA]</scope>
    <source>
        <strain evidence="1">201702476</strain>
    </source>
</reference>
<dbReference type="EMBL" id="RQGD01000035">
    <property type="protein sequence ID" value="TGL57471.1"/>
    <property type="molecule type" value="Genomic_DNA"/>
</dbReference>
<dbReference type="SUPFAM" id="SSF48452">
    <property type="entry name" value="TPR-like"/>
    <property type="match status" value="1"/>
</dbReference>
<gene>
    <name evidence="1" type="ORF">EHQ58_14420</name>
</gene>
<dbReference type="RefSeq" id="WP_135624593.1">
    <property type="nucleotide sequence ID" value="NZ_RQGD01000035.1"/>
</dbReference>
<dbReference type="AlphaFoldDB" id="A0A4R9JZ20"/>
<dbReference type="InterPro" id="IPR019734">
    <property type="entry name" value="TPR_rpt"/>
</dbReference>
<protein>
    <recommendedName>
        <fullName evidence="3">Tetratricopeptide repeat protein</fullName>
    </recommendedName>
</protein>
<evidence type="ECO:0000313" key="2">
    <source>
        <dbReference type="Proteomes" id="UP000297693"/>
    </source>
</evidence>
<dbReference type="Gene3D" id="1.25.40.10">
    <property type="entry name" value="Tetratricopeptide repeat domain"/>
    <property type="match status" value="1"/>
</dbReference>
<comment type="caution">
    <text evidence="1">The sequence shown here is derived from an EMBL/GenBank/DDBJ whole genome shotgun (WGS) entry which is preliminary data.</text>
</comment>